<keyword evidence="3" id="KW-1185">Reference proteome</keyword>
<evidence type="ECO:0000313" key="3">
    <source>
        <dbReference type="Proteomes" id="UP000593571"/>
    </source>
</evidence>
<dbReference type="AlphaFoldDB" id="A0A7J8KAD9"/>
<reference evidence="2 3" key="1">
    <citation type="journal article" date="2020" name="Nature">
        <title>Six reference-quality genomes reveal evolution of bat adaptations.</title>
        <authorList>
            <person name="Jebb D."/>
            <person name="Huang Z."/>
            <person name="Pippel M."/>
            <person name="Hughes G.M."/>
            <person name="Lavrichenko K."/>
            <person name="Devanna P."/>
            <person name="Winkler S."/>
            <person name="Jermiin L.S."/>
            <person name="Skirmuntt E.C."/>
            <person name="Katzourakis A."/>
            <person name="Burkitt-Gray L."/>
            <person name="Ray D.A."/>
            <person name="Sullivan K.A.M."/>
            <person name="Roscito J.G."/>
            <person name="Kirilenko B.M."/>
            <person name="Davalos L.M."/>
            <person name="Corthals A.P."/>
            <person name="Power M.L."/>
            <person name="Jones G."/>
            <person name="Ransome R.D."/>
            <person name="Dechmann D.K.N."/>
            <person name="Locatelli A.G."/>
            <person name="Puechmaille S.J."/>
            <person name="Fedrigo O."/>
            <person name="Jarvis E.D."/>
            <person name="Hiller M."/>
            <person name="Vernes S.C."/>
            <person name="Myers E.W."/>
            <person name="Teeling E.C."/>
        </authorList>
    </citation>
    <scope>NUCLEOTIDE SEQUENCE [LARGE SCALE GENOMIC DNA]</scope>
    <source>
        <strain evidence="2">MRouAeg1</strain>
        <tissue evidence="2">Muscle</tissue>
    </source>
</reference>
<organism evidence="2 3">
    <name type="scientific">Rousettus aegyptiacus</name>
    <name type="common">Egyptian fruit bat</name>
    <name type="synonym">Pteropus aegyptiacus</name>
    <dbReference type="NCBI Taxonomy" id="9407"/>
    <lineage>
        <taxon>Eukaryota</taxon>
        <taxon>Metazoa</taxon>
        <taxon>Chordata</taxon>
        <taxon>Craniata</taxon>
        <taxon>Vertebrata</taxon>
        <taxon>Euteleostomi</taxon>
        <taxon>Mammalia</taxon>
        <taxon>Eutheria</taxon>
        <taxon>Laurasiatheria</taxon>
        <taxon>Chiroptera</taxon>
        <taxon>Yinpterochiroptera</taxon>
        <taxon>Pteropodoidea</taxon>
        <taxon>Pteropodidae</taxon>
        <taxon>Rousettinae</taxon>
        <taxon>Rousettus</taxon>
    </lineage>
</organism>
<evidence type="ECO:0000256" key="1">
    <source>
        <dbReference type="SAM" id="MobiDB-lite"/>
    </source>
</evidence>
<feature type="region of interest" description="Disordered" evidence="1">
    <location>
        <begin position="1"/>
        <end position="39"/>
    </location>
</feature>
<proteinExistence type="predicted"/>
<gene>
    <name evidence="2" type="ORF">HJG63_007720</name>
</gene>
<protein>
    <submittedName>
        <fullName evidence="2">Uncharacterized protein</fullName>
    </submittedName>
</protein>
<dbReference type="EMBL" id="JACASE010000001">
    <property type="protein sequence ID" value="KAF6505827.1"/>
    <property type="molecule type" value="Genomic_DNA"/>
</dbReference>
<name>A0A7J8KAD9_ROUAE</name>
<dbReference type="Proteomes" id="UP000593571">
    <property type="component" value="Unassembled WGS sequence"/>
</dbReference>
<accession>A0A7J8KAD9</accession>
<feature type="compositionally biased region" description="Polar residues" evidence="1">
    <location>
        <begin position="24"/>
        <end position="35"/>
    </location>
</feature>
<feature type="region of interest" description="Disordered" evidence="1">
    <location>
        <begin position="69"/>
        <end position="98"/>
    </location>
</feature>
<sequence length="138" mass="14548">MPAWSPESPKRGCAPPEITRENLENASTRKTNQLTHAPRLPALGDTLRWQGRVPARAFTCLRCSCTAGSVCTSVSPSRHASPPPRAEARPQAPGSPGVCCPRTENGARAAAELGRGGPDFLLASRWPPCTLAGAEPRG</sequence>
<comment type="caution">
    <text evidence="2">The sequence shown here is derived from an EMBL/GenBank/DDBJ whole genome shotgun (WGS) entry which is preliminary data.</text>
</comment>
<evidence type="ECO:0000313" key="2">
    <source>
        <dbReference type="EMBL" id="KAF6505827.1"/>
    </source>
</evidence>